<keyword evidence="6" id="KW-1133">Transmembrane helix</keyword>
<organism evidence="8 9">
    <name type="scientific">Sinocyclocheilus rhinocerous</name>
    <dbReference type="NCBI Taxonomy" id="307959"/>
    <lineage>
        <taxon>Eukaryota</taxon>
        <taxon>Metazoa</taxon>
        <taxon>Chordata</taxon>
        <taxon>Craniata</taxon>
        <taxon>Vertebrata</taxon>
        <taxon>Euteleostomi</taxon>
        <taxon>Actinopterygii</taxon>
        <taxon>Neopterygii</taxon>
        <taxon>Teleostei</taxon>
        <taxon>Ostariophysi</taxon>
        <taxon>Cypriniformes</taxon>
        <taxon>Cyprinidae</taxon>
        <taxon>Cyprininae</taxon>
        <taxon>Sinocyclocheilus</taxon>
    </lineage>
</organism>
<keyword evidence="4" id="KW-0732">Signal</keyword>
<reference evidence="8" key="1">
    <citation type="submission" date="2025-08" db="UniProtKB">
        <authorList>
            <consortium name="Ensembl"/>
        </authorList>
    </citation>
    <scope>IDENTIFICATION</scope>
</reference>
<dbReference type="InterPro" id="IPR001611">
    <property type="entry name" value="Leu-rich_rpt"/>
</dbReference>
<keyword evidence="5" id="KW-0677">Repeat</keyword>
<dbReference type="PROSITE" id="PS51450">
    <property type="entry name" value="LRR"/>
    <property type="match status" value="1"/>
</dbReference>
<proteinExistence type="predicted"/>
<dbReference type="Pfam" id="PF13855">
    <property type="entry name" value="LRR_8"/>
    <property type="match status" value="1"/>
</dbReference>
<dbReference type="SUPFAM" id="SSF52058">
    <property type="entry name" value="L domain-like"/>
    <property type="match status" value="1"/>
</dbReference>
<evidence type="ECO:0000256" key="1">
    <source>
        <dbReference type="ARBA" id="ARBA00004479"/>
    </source>
</evidence>
<evidence type="ECO:0000256" key="6">
    <source>
        <dbReference type="ARBA" id="ARBA00022989"/>
    </source>
</evidence>
<sequence length="144" mass="16298">IKGERMCPVSCRCEGKIVYCESGAFQDVPENISLGCQGLSLRYNSLLLLLPYQFAHLNQLVWLYLDHNSISVVDRLAFQGLRRLKELILSSNKIAQLQNGTFETVPNLRNLDLTINLAGNIWDCASHSLPFWLKPGYIKRCSAK</sequence>
<evidence type="ECO:0000256" key="3">
    <source>
        <dbReference type="ARBA" id="ARBA00022692"/>
    </source>
</evidence>
<evidence type="ECO:0000313" key="9">
    <source>
        <dbReference type="Proteomes" id="UP000472270"/>
    </source>
</evidence>
<evidence type="ECO:0000256" key="2">
    <source>
        <dbReference type="ARBA" id="ARBA00022614"/>
    </source>
</evidence>
<reference evidence="8" key="2">
    <citation type="submission" date="2025-09" db="UniProtKB">
        <authorList>
            <consortium name="Ensembl"/>
        </authorList>
    </citation>
    <scope>IDENTIFICATION</scope>
</reference>
<dbReference type="PANTHER" id="PTHR45773">
    <property type="entry name" value="SLIT AND NTRK-LIKE PROTEIN 4-RELATED"/>
    <property type="match status" value="1"/>
</dbReference>
<dbReference type="InterPro" id="IPR032675">
    <property type="entry name" value="LRR_dom_sf"/>
</dbReference>
<protein>
    <recommendedName>
        <fullName evidence="10">LRRNT domain-containing protein</fullName>
    </recommendedName>
</protein>
<evidence type="ECO:0000256" key="7">
    <source>
        <dbReference type="ARBA" id="ARBA00023136"/>
    </source>
</evidence>
<dbReference type="Ensembl" id="ENSSRHT00000028723.1">
    <property type="protein sequence ID" value="ENSSRHP00000027906.1"/>
    <property type="gene ID" value="ENSSRHG00000014505.1"/>
</dbReference>
<evidence type="ECO:0000256" key="5">
    <source>
        <dbReference type="ARBA" id="ARBA00022737"/>
    </source>
</evidence>
<dbReference type="GO" id="GO:0051965">
    <property type="term" value="P:positive regulation of synapse assembly"/>
    <property type="evidence" value="ECO:0007669"/>
    <property type="project" value="TreeGrafter"/>
</dbReference>
<dbReference type="GO" id="GO:0007409">
    <property type="term" value="P:axonogenesis"/>
    <property type="evidence" value="ECO:0007669"/>
    <property type="project" value="TreeGrafter"/>
</dbReference>
<name>A0A673HR22_9TELE</name>
<keyword evidence="3" id="KW-0812">Transmembrane</keyword>
<dbReference type="Proteomes" id="UP000472270">
    <property type="component" value="Unassembled WGS sequence"/>
</dbReference>
<keyword evidence="7" id="KW-0472">Membrane</keyword>
<evidence type="ECO:0000313" key="8">
    <source>
        <dbReference type="Ensembl" id="ENSSRHP00000027906.1"/>
    </source>
</evidence>
<evidence type="ECO:0008006" key="10">
    <source>
        <dbReference type="Google" id="ProtNLM"/>
    </source>
</evidence>
<dbReference type="PANTHER" id="PTHR45773:SF10">
    <property type="match status" value="1"/>
</dbReference>
<dbReference type="InterPro" id="IPR003591">
    <property type="entry name" value="Leu-rich_rpt_typical-subtyp"/>
</dbReference>
<dbReference type="Gene3D" id="3.80.10.10">
    <property type="entry name" value="Ribonuclease Inhibitor"/>
    <property type="match status" value="1"/>
</dbReference>
<dbReference type="SMART" id="SM00369">
    <property type="entry name" value="LRR_TYP"/>
    <property type="match status" value="2"/>
</dbReference>
<evidence type="ECO:0000256" key="4">
    <source>
        <dbReference type="ARBA" id="ARBA00022729"/>
    </source>
</evidence>
<keyword evidence="9" id="KW-1185">Reference proteome</keyword>
<dbReference type="GO" id="GO:0016020">
    <property type="term" value="C:membrane"/>
    <property type="evidence" value="ECO:0007669"/>
    <property type="project" value="UniProtKB-SubCell"/>
</dbReference>
<keyword evidence="2" id="KW-0433">Leucine-rich repeat</keyword>
<dbReference type="AlphaFoldDB" id="A0A673HR22"/>
<accession>A0A673HR22</accession>
<comment type="subcellular location">
    <subcellularLocation>
        <location evidence="1">Membrane</location>
        <topology evidence="1">Single-pass type I membrane protein</topology>
    </subcellularLocation>
</comment>